<keyword evidence="4" id="KW-1185">Reference proteome</keyword>
<evidence type="ECO:0000313" key="2">
    <source>
        <dbReference type="EMBL" id="KAF4033488.1"/>
    </source>
</evidence>
<protein>
    <submittedName>
        <fullName evidence="2">Uncharacterized protein</fullName>
    </submittedName>
</protein>
<sequence length="298" mass="32547">MLVYADPTKEPSDLLQLDLKGQSEQEIRAVGQDTNRRKWRRRDSERQVCIKRRAVCNTCHHSLESVADTNTMSKPRTRYLGACPLIVEAATMQATSLADFKLSQDDDIPEDCVAVRSSQSTITEPPSPVGLSRVDAGTSPTPSTTGSAITLSSTGTCEPWSPPPAYRREVLLRRLDPSSVPSWFAEIYDSDGYDTDVLERLVPTTPSPPSPSSSAASSPGLTTVTDTRANTDRGDWIPAPWPSGVDIITEHRNPMHWMFDNVGMSVNGTSDCGCRSRCNVTSCVHARDSRFSASATNK</sequence>
<evidence type="ECO:0000313" key="3">
    <source>
        <dbReference type="EMBL" id="KAF4147114.1"/>
    </source>
</evidence>
<dbReference type="Proteomes" id="UP000704712">
    <property type="component" value="Unassembled WGS sequence"/>
</dbReference>
<evidence type="ECO:0000313" key="4">
    <source>
        <dbReference type="Proteomes" id="UP000602510"/>
    </source>
</evidence>
<feature type="region of interest" description="Disordered" evidence="1">
    <location>
        <begin position="200"/>
        <end position="237"/>
    </location>
</feature>
<dbReference type="EMBL" id="JAACNO010000517">
    <property type="protein sequence ID" value="KAF4147114.1"/>
    <property type="molecule type" value="Genomic_DNA"/>
</dbReference>
<feature type="compositionally biased region" description="Low complexity" evidence="1">
    <location>
        <begin position="137"/>
        <end position="147"/>
    </location>
</feature>
<reference evidence="2" key="1">
    <citation type="submission" date="2020-04" db="EMBL/GenBank/DDBJ databases">
        <title>Hybrid Assembly of Korean Phytophthora infestans isolates.</title>
        <authorList>
            <person name="Prokchorchik M."/>
            <person name="Lee Y."/>
            <person name="Seo J."/>
            <person name="Cho J.-H."/>
            <person name="Park Y.-E."/>
            <person name="Jang D.-C."/>
            <person name="Im J.-S."/>
            <person name="Choi J.-G."/>
            <person name="Park H.-J."/>
            <person name="Lee G.-B."/>
            <person name="Lee Y.-G."/>
            <person name="Hong S.-Y."/>
            <person name="Cho K."/>
            <person name="Sohn K.H."/>
        </authorList>
    </citation>
    <scope>NUCLEOTIDE SEQUENCE</scope>
    <source>
        <strain evidence="2">KR_1_A1</strain>
        <strain evidence="3">KR_2_A2</strain>
    </source>
</reference>
<dbReference type="AlphaFoldDB" id="A0A833SH94"/>
<organism evidence="2 4">
    <name type="scientific">Phytophthora infestans</name>
    <name type="common">Potato late blight agent</name>
    <name type="synonym">Botrytis infestans</name>
    <dbReference type="NCBI Taxonomy" id="4787"/>
    <lineage>
        <taxon>Eukaryota</taxon>
        <taxon>Sar</taxon>
        <taxon>Stramenopiles</taxon>
        <taxon>Oomycota</taxon>
        <taxon>Peronosporomycetes</taxon>
        <taxon>Peronosporales</taxon>
        <taxon>Peronosporaceae</taxon>
        <taxon>Phytophthora</taxon>
    </lineage>
</organism>
<proteinExistence type="predicted"/>
<dbReference type="EMBL" id="WSZM01000420">
    <property type="protein sequence ID" value="KAF4033488.1"/>
    <property type="molecule type" value="Genomic_DNA"/>
</dbReference>
<gene>
    <name evidence="2" type="ORF">GN244_ATG14564</name>
    <name evidence="3" type="ORF">GN958_ATG03743</name>
</gene>
<name>A0A833SH94_PHYIN</name>
<feature type="region of interest" description="Disordered" evidence="1">
    <location>
        <begin position="117"/>
        <end position="160"/>
    </location>
</feature>
<accession>A0A833SH94</accession>
<dbReference type="Proteomes" id="UP000602510">
    <property type="component" value="Unassembled WGS sequence"/>
</dbReference>
<comment type="caution">
    <text evidence="2">The sequence shown here is derived from an EMBL/GenBank/DDBJ whole genome shotgun (WGS) entry which is preliminary data.</text>
</comment>
<evidence type="ECO:0000256" key="1">
    <source>
        <dbReference type="SAM" id="MobiDB-lite"/>
    </source>
</evidence>